<dbReference type="EMBL" id="JAOTOJ010000001">
    <property type="protein sequence ID" value="KAK9412301.1"/>
    <property type="molecule type" value="Genomic_DNA"/>
</dbReference>
<dbReference type="Proteomes" id="UP001474421">
    <property type="component" value="Unassembled WGS sequence"/>
</dbReference>
<keyword evidence="7" id="KW-0732">Signal</keyword>
<evidence type="ECO:0000256" key="2">
    <source>
        <dbReference type="ARBA" id="ARBA00009287"/>
    </source>
</evidence>
<dbReference type="Pfam" id="PF00473">
    <property type="entry name" value="CRF"/>
    <property type="match status" value="1"/>
</dbReference>
<evidence type="ECO:0000256" key="5">
    <source>
        <dbReference type="ARBA" id="ARBA00022815"/>
    </source>
</evidence>
<evidence type="ECO:0000259" key="8">
    <source>
        <dbReference type="SMART" id="SM00039"/>
    </source>
</evidence>
<feature type="chain" id="PRO_5043844615" evidence="7">
    <location>
        <begin position="24"/>
        <end position="137"/>
    </location>
</feature>
<comment type="similarity">
    <text evidence="2">Belongs to the sauvagine/corticotropin-releasing factor/urotensin I family.</text>
</comment>
<dbReference type="PRINTS" id="PR01612">
    <property type="entry name" value="CRFFAMILY"/>
</dbReference>
<proteinExistence type="inferred from homology"/>
<dbReference type="InterPro" id="IPR000187">
    <property type="entry name" value="CRF"/>
</dbReference>
<feature type="region of interest" description="Disordered" evidence="6">
    <location>
        <begin position="42"/>
        <end position="64"/>
    </location>
</feature>
<feature type="signal peptide" evidence="7">
    <location>
        <begin position="1"/>
        <end position="23"/>
    </location>
</feature>
<organism evidence="9 10">
    <name type="scientific">Crotalus adamanteus</name>
    <name type="common">Eastern diamondback rattlesnake</name>
    <dbReference type="NCBI Taxonomy" id="8729"/>
    <lineage>
        <taxon>Eukaryota</taxon>
        <taxon>Metazoa</taxon>
        <taxon>Chordata</taxon>
        <taxon>Craniata</taxon>
        <taxon>Vertebrata</taxon>
        <taxon>Euteleostomi</taxon>
        <taxon>Lepidosauria</taxon>
        <taxon>Squamata</taxon>
        <taxon>Bifurcata</taxon>
        <taxon>Unidentata</taxon>
        <taxon>Episquamata</taxon>
        <taxon>Toxicofera</taxon>
        <taxon>Serpentes</taxon>
        <taxon>Colubroidea</taxon>
        <taxon>Viperidae</taxon>
        <taxon>Crotalinae</taxon>
        <taxon>Crotalus</taxon>
    </lineage>
</organism>
<name>A0AAW1CDY5_CROAD</name>
<dbReference type="GO" id="GO:0005576">
    <property type="term" value="C:extracellular region"/>
    <property type="evidence" value="ECO:0007669"/>
    <property type="project" value="UniProtKB-SubCell"/>
</dbReference>
<dbReference type="GO" id="GO:0005179">
    <property type="term" value="F:hormone activity"/>
    <property type="evidence" value="ECO:0007669"/>
    <property type="project" value="UniProtKB-KW"/>
</dbReference>
<evidence type="ECO:0000256" key="3">
    <source>
        <dbReference type="ARBA" id="ARBA00022525"/>
    </source>
</evidence>
<keyword evidence="5" id="KW-0027">Amidation</keyword>
<feature type="domain" description="Corticotropin-releasing factor" evidence="8">
    <location>
        <begin position="96"/>
        <end position="135"/>
    </location>
</feature>
<dbReference type="InterPro" id="IPR003620">
    <property type="entry name" value="Urocortin_CRF"/>
</dbReference>
<evidence type="ECO:0000256" key="7">
    <source>
        <dbReference type="SAM" id="SignalP"/>
    </source>
</evidence>
<dbReference type="PROSITE" id="PS00511">
    <property type="entry name" value="CRF"/>
    <property type="match status" value="1"/>
</dbReference>
<reference evidence="9 10" key="1">
    <citation type="journal article" date="2024" name="Proc. Natl. Acad. Sci. U.S.A.">
        <title>The genetic regulatory architecture and epigenomic basis for age-related changes in rattlesnake venom.</title>
        <authorList>
            <person name="Hogan M.P."/>
            <person name="Holding M.L."/>
            <person name="Nystrom G.S."/>
            <person name="Colston T.J."/>
            <person name="Bartlett D.A."/>
            <person name="Mason A.J."/>
            <person name="Ellsworth S.A."/>
            <person name="Rautsaw R.M."/>
            <person name="Lawrence K.C."/>
            <person name="Strickland J.L."/>
            <person name="He B."/>
            <person name="Fraser P."/>
            <person name="Margres M.J."/>
            <person name="Gilbert D.M."/>
            <person name="Gibbs H.L."/>
            <person name="Parkinson C.L."/>
            <person name="Rokyta D.R."/>
        </authorList>
    </citation>
    <scope>NUCLEOTIDE SEQUENCE [LARGE SCALE GENOMIC DNA]</scope>
    <source>
        <strain evidence="9">DRR0105</strain>
    </source>
</reference>
<evidence type="ECO:0000256" key="1">
    <source>
        <dbReference type="ARBA" id="ARBA00004613"/>
    </source>
</evidence>
<protein>
    <submittedName>
        <fullName evidence="9">Urocortin</fullName>
    </submittedName>
</protein>
<keyword evidence="10" id="KW-1185">Reference proteome</keyword>
<comment type="subcellular location">
    <subcellularLocation>
        <location evidence="1">Secreted</location>
    </subcellularLocation>
</comment>
<dbReference type="Gene3D" id="6.10.250.1920">
    <property type="match status" value="1"/>
</dbReference>
<dbReference type="PANTHER" id="PTHR15035:SF11">
    <property type="entry name" value="UROCORTIN"/>
    <property type="match status" value="1"/>
</dbReference>
<dbReference type="SMART" id="SM00039">
    <property type="entry name" value="CRF"/>
    <property type="match status" value="1"/>
</dbReference>
<dbReference type="InterPro" id="IPR018446">
    <property type="entry name" value="Corticotropin-releasing_fac_CS"/>
</dbReference>
<gene>
    <name evidence="9" type="ORF">NXF25_003476</name>
</gene>
<comment type="caution">
    <text evidence="9">The sequence shown here is derived from an EMBL/GenBank/DDBJ whole genome shotgun (WGS) entry which is preliminary data.</text>
</comment>
<dbReference type="PANTHER" id="PTHR15035">
    <property type="entry name" value="CORTICOLIBERIN/UROCORTIN"/>
    <property type="match status" value="1"/>
</dbReference>
<evidence type="ECO:0000313" key="10">
    <source>
        <dbReference type="Proteomes" id="UP001474421"/>
    </source>
</evidence>
<keyword evidence="3" id="KW-0964">Secreted</keyword>
<evidence type="ECO:0000313" key="9">
    <source>
        <dbReference type="EMBL" id="KAK9412301.1"/>
    </source>
</evidence>
<accession>A0AAW1CDY5</accession>
<keyword evidence="4" id="KW-0372">Hormone</keyword>
<evidence type="ECO:0000256" key="6">
    <source>
        <dbReference type="SAM" id="MobiDB-lite"/>
    </source>
</evidence>
<dbReference type="AlphaFoldDB" id="A0AAW1CDY5"/>
<evidence type="ECO:0000256" key="4">
    <source>
        <dbReference type="ARBA" id="ARBA00022702"/>
    </source>
</evidence>
<sequence>MRRAQLPSLLASLLLLVSQVSLGARPAADLEGSAESDLTLRLRLPEENRAGSRQPLQPVPEPDGASLWLRSLHRLSPEGEELRRRLAELSDRLKRHEPPLSIDLTFHLLRHMMEISRAQSQQAQAELNRQLLDSVGK</sequence>